<reference evidence="4" key="1">
    <citation type="submission" date="2012-12" db="EMBL/GenBank/DDBJ databases">
        <authorList>
            <person name="Hellsten U."/>
            <person name="Grimwood J."/>
            <person name="Chapman J.A."/>
            <person name="Shapiro H."/>
            <person name="Aerts A."/>
            <person name="Otillar R.P."/>
            <person name="Terry A.Y."/>
            <person name="Boore J.L."/>
            <person name="Simakov O."/>
            <person name="Marletaz F."/>
            <person name="Cho S.-J."/>
            <person name="Edsinger-Gonzales E."/>
            <person name="Havlak P."/>
            <person name="Kuo D.-H."/>
            <person name="Larsson T."/>
            <person name="Lv J."/>
            <person name="Arendt D."/>
            <person name="Savage R."/>
            <person name="Osoegawa K."/>
            <person name="de Jong P."/>
            <person name="Lindberg D.R."/>
            <person name="Seaver E.C."/>
            <person name="Weisblat D.A."/>
            <person name="Putnam N.H."/>
            <person name="Grigoriev I.V."/>
            <person name="Rokhsar D.S."/>
        </authorList>
    </citation>
    <scope>NUCLEOTIDE SEQUENCE</scope>
    <source>
        <strain evidence="4">I ESC-2004</strain>
    </source>
</reference>
<dbReference type="PANTHER" id="PTHR45913:SF5">
    <property type="entry name" value="GENERAL TRANSCRIPTION FACTOR II-I REPEAT DOMAIN-CONTAINING PROTEIN 2A-LIKE PROTEIN"/>
    <property type="match status" value="1"/>
</dbReference>
<dbReference type="Proteomes" id="UP000014760">
    <property type="component" value="Unassembled WGS sequence"/>
</dbReference>
<proteinExistence type="predicted"/>
<evidence type="ECO:0000313" key="4">
    <source>
        <dbReference type="Proteomes" id="UP000014760"/>
    </source>
</evidence>
<name>R7V6H2_CAPTE</name>
<dbReference type="OMA" id="WIVKICA"/>
<dbReference type="EMBL" id="AMQN01011472">
    <property type="status" value="NOT_ANNOTATED_CDS"/>
    <property type="molecule type" value="Genomic_DNA"/>
</dbReference>
<evidence type="ECO:0000313" key="1">
    <source>
        <dbReference type="EMBL" id="ELT96172.1"/>
    </source>
</evidence>
<dbReference type="PANTHER" id="PTHR45913">
    <property type="entry name" value="EPM2A-INTERACTING PROTEIN 1"/>
    <property type="match status" value="1"/>
</dbReference>
<evidence type="ECO:0000313" key="2">
    <source>
        <dbReference type="EMBL" id="ELU11360.1"/>
    </source>
</evidence>
<reference evidence="2 4" key="2">
    <citation type="journal article" date="2013" name="Nature">
        <title>Insights into bilaterian evolution from three spiralian genomes.</title>
        <authorList>
            <person name="Simakov O."/>
            <person name="Marletaz F."/>
            <person name="Cho S.J."/>
            <person name="Edsinger-Gonzales E."/>
            <person name="Havlak P."/>
            <person name="Hellsten U."/>
            <person name="Kuo D.H."/>
            <person name="Larsson T."/>
            <person name="Lv J."/>
            <person name="Arendt D."/>
            <person name="Savage R."/>
            <person name="Osoegawa K."/>
            <person name="de Jong P."/>
            <person name="Grimwood J."/>
            <person name="Chapman J.A."/>
            <person name="Shapiro H."/>
            <person name="Aerts A."/>
            <person name="Otillar R.P."/>
            <person name="Terry A.Y."/>
            <person name="Boore J.L."/>
            <person name="Grigoriev I.V."/>
            <person name="Lindberg D.R."/>
            <person name="Seaver E.C."/>
            <person name="Weisblat D.A."/>
            <person name="Putnam N.H."/>
            <person name="Rokhsar D.S."/>
        </authorList>
    </citation>
    <scope>NUCLEOTIDE SEQUENCE</scope>
    <source>
        <strain evidence="2 4">I ESC-2004</strain>
    </source>
</reference>
<dbReference type="EnsemblMetazoa" id="CapteT141785">
    <property type="protein sequence ID" value="CapteP141785"/>
    <property type="gene ID" value="CapteG141785"/>
</dbReference>
<organism evidence="2">
    <name type="scientific">Capitella teleta</name>
    <name type="common">Polychaete worm</name>
    <dbReference type="NCBI Taxonomy" id="283909"/>
    <lineage>
        <taxon>Eukaryota</taxon>
        <taxon>Metazoa</taxon>
        <taxon>Spiralia</taxon>
        <taxon>Lophotrochozoa</taxon>
        <taxon>Annelida</taxon>
        <taxon>Polychaeta</taxon>
        <taxon>Sedentaria</taxon>
        <taxon>Scolecida</taxon>
        <taxon>Capitellidae</taxon>
        <taxon>Capitella</taxon>
    </lineage>
</organism>
<dbReference type="EMBL" id="AMQN01040546">
    <property type="status" value="NOT_ANNOTATED_CDS"/>
    <property type="molecule type" value="Genomic_DNA"/>
</dbReference>
<keyword evidence="4" id="KW-1185">Reference proteome</keyword>
<dbReference type="EMBL" id="KB308892">
    <property type="protein sequence ID" value="ELT96172.1"/>
    <property type="molecule type" value="Genomic_DNA"/>
</dbReference>
<accession>R7V6H2</accession>
<sequence length="163" mass="18858">MDPTPFVEVISQLRTEFKNRFGDFRAYKEEFRLFVAPFDIDVSEVPTWFQMEAIELQCSEELKAKFSSCSLFNFYKNVIVPSGQFPSLIDNALQVVSMFGSTYRCEQLFSKMKFSKSQLRSQLTDNHLNDILFLSSSVLKPDLDSLCSDRRHIVSNVPIKSKE</sequence>
<dbReference type="EnsemblMetazoa" id="CapteT126022">
    <property type="protein sequence ID" value="CapteP126022"/>
    <property type="gene ID" value="CapteG126022"/>
</dbReference>
<dbReference type="EMBL" id="KB296759">
    <property type="protein sequence ID" value="ELU11360.1"/>
    <property type="molecule type" value="Genomic_DNA"/>
</dbReference>
<dbReference type="OrthoDB" id="6283535at2759"/>
<dbReference type="AlphaFoldDB" id="R7V6H2"/>
<reference evidence="3" key="3">
    <citation type="submission" date="2015-06" db="UniProtKB">
        <authorList>
            <consortium name="EnsemblMetazoa"/>
        </authorList>
    </citation>
    <scope>IDENTIFICATION</scope>
</reference>
<evidence type="ECO:0000313" key="3">
    <source>
        <dbReference type="EnsemblMetazoa" id="CapteP126022"/>
    </source>
</evidence>
<evidence type="ECO:0008006" key="5">
    <source>
        <dbReference type="Google" id="ProtNLM"/>
    </source>
</evidence>
<dbReference type="HOGENOM" id="CLU_021316_4_2_1"/>
<protein>
    <recommendedName>
        <fullName evidence="5">HAT C-terminal dimerisation domain-containing protein</fullName>
    </recommendedName>
</protein>
<gene>
    <name evidence="1" type="ORF">CAPTEDRAFT_126022</name>
    <name evidence="2" type="ORF">CAPTEDRAFT_141785</name>
</gene>